<dbReference type="AlphaFoldDB" id="A0A1I5FJT1"/>
<evidence type="ECO:0000256" key="1">
    <source>
        <dbReference type="ARBA" id="ARBA00023002"/>
    </source>
</evidence>
<evidence type="ECO:0000259" key="2">
    <source>
        <dbReference type="Pfam" id="PF00296"/>
    </source>
</evidence>
<dbReference type="EMBL" id="FOWE01000005">
    <property type="protein sequence ID" value="SFO24027.1"/>
    <property type="molecule type" value="Genomic_DNA"/>
</dbReference>
<dbReference type="CDD" id="cd01097">
    <property type="entry name" value="Tetrahydromethanopterin_reductase"/>
    <property type="match status" value="1"/>
</dbReference>
<dbReference type="Proteomes" id="UP000183642">
    <property type="component" value="Unassembled WGS sequence"/>
</dbReference>
<protein>
    <submittedName>
        <fullName evidence="3">Probable F420-dependent oxidoreductase, Rv3520c family</fullName>
    </submittedName>
</protein>
<evidence type="ECO:0000313" key="3">
    <source>
        <dbReference type="EMBL" id="SFO24027.1"/>
    </source>
</evidence>
<accession>A0A1I5FJT1</accession>
<name>A0A1I5FJT1_9ACTN</name>
<dbReference type="Gene3D" id="3.20.20.30">
    <property type="entry name" value="Luciferase-like domain"/>
    <property type="match status" value="1"/>
</dbReference>
<gene>
    <name evidence="3" type="ORF">SAMN05660359_02159</name>
</gene>
<keyword evidence="4" id="KW-1185">Reference proteome</keyword>
<keyword evidence="1" id="KW-0560">Oxidoreductase</keyword>
<dbReference type="GO" id="GO:0016705">
    <property type="term" value="F:oxidoreductase activity, acting on paired donors, with incorporation or reduction of molecular oxygen"/>
    <property type="evidence" value="ECO:0007669"/>
    <property type="project" value="InterPro"/>
</dbReference>
<reference evidence="4" key="1">
    <citation type="submission" date="2016-10" db="EMBL/GenBank/DDBJ databases">
        <authorList>
            <person name="Varghese N."/>
            <person name="Submissions S."/>
        </authorList>
    </citation>
    <scope>NUCLEOTIDE SEQUENCE [LARGE SCALE GENOMIC DNA]</scope>
    <source>
        <strain evidence="4">DSM 43161</strain>
    </source>
</reference>
<feature type="domain" description="Luciferase-like" evidence="2">
    <location>
        <begin position="13"/>
        <end position="310"/>
    </location>
</feature>
<proteinExistence type="predicted"/>
<evidence type="ECO:0000313" key="4">
    <source>
        <dbReference type="Proteomes" id="UP000183642"/>
    </source>
</evidence>
<dbReference type="SUPFAM" id="SSF51679">
    <property type="entry name" value="Bacterial luciferase-like"/>
    <property type="match status" value="1"/>
</dbReference>
<dbReference type="InterPro" id="IPR050564">
    <property type="entry name" value="F420-G6PD/mer"/>
</dbReference>
<dbReference type="OrthoDB" id="5241778at2"/>
<dbReference type="InterPro" id="IPR011251">
    <property type="entry name" value="Luciferase-like_dom"/>
</dbReference>
<organism evidence="3 4">
    <name type="scientific">Geodermatophilus obscurus</name>
    <dbReference type="NCBI Taxonomy" id="1861"/>
    <lineage>
        <taxon>Bacteria</taxon>
        <taxon>Bacillati</taxon>
        <taxon>Actinomycetota</taxon>
        <taxon>Actinomycetes</taxon>
        <taxon>Geodermatophilales</taxon>
        <taxon>Geodermatophilaceae</taxon>
        <taxon>Geodermatophilus</taxon>
    </lineage>
</organism>
<dbReference type="PANTHER" id="PTHR43244:SF1">
    <property type="entry name" value="5,10-METHYLENETETRAHYDROMETHANOPTERIN REDUCTASE"/>
    <property type="match status" value="1"/>
</dbReference>
<dbReference type="Pfam" id="PF00296">
    <property type="entry name" value="Bac_luciferase"/>
    <property type="match status" value="1"/>
</dbReference>
<dbReference type="RefSeq" id="WP_075013552.1">
    <property type="nucleotide sequence ID" value="NZ_FOWE01000005.1"/>
</dbReference>
<dbReference type="PANTHER" id="PTHR43244">
    <property type="match status" value="1"/>
</dbReference>
<dbReference type="InterPro" id="IPR036661">
    <property type="entry name" value="Luciferase-like_sf"/>
</dbReference>
<sequence>MRVGIAVSGVGDEDVQFVVEAERLGADTVWVAEAWGHDAFTPLAYLAARTSRIRLATGIAQLGARTPALLAMSAMSMQALSGGRFLLGLGTSGPQVMEGWHGVRFGSPLAMTRETVAILRTVTAGERLTHEGTVYRLPLPDSAGRAIRSTAPPTPVPVYLAAMGPRNLELTGELAEGWLANAFVLETAEVFLGPLAEGAARAGRTVADLDVVVPVGVEFTDDEEEAARRHARGYAFTIGAMGTRGQNFYNAAFARQGYGEDVRAVQELWLAGRREEAGDRVPVDLGRRTNLLGPPDVVAERIARYRAAGVGTLQAKLTGSLDERLTTLATLLDLCATPAATDRS</sequence>